<sequence length="183" mass="20410">MLKANRKSPKTGDTVGHSSTVTNATILHEDGSRQVWLSTAIIQVLDVDGRAHPYRALLDPGSQSNLITEALTKKLRLPRRTANVPIIGVNQVMSLARDILKIKDEHPAKSKTSGPKFSHIRRDRHAYRGYRFLGEFVCGTNQGHVWTPGPSENSLWLDIGWINRNDDTKSIGDTLYSHHKPTA</sequence>
<dbReference type="Proteomes" id="UP000036403">
    <property type="component" value="Unassembled WGS sequence"/>
</dbReference>
<evidence type="ECO:0008006" key="3">
    <source>
        <dbReference type="Google" id="ProtNLM"/>
    </source>
</evidence>
<evidence type="ECO:0000313" key="1">
    <source>
        <dbReference type="EMBL" id="KMQ87773.1"/>
    </source>
</evidence>
<gene>
    <name evidence="1" type="ORF">RF55_12860</name>
</gene>
<dbReference type="OrthoDB" id="7553315at2759"/>
<keyword evidence="2" id="KW-1185">Reference proteome</keyword>
<proteinExistence type="predicted"/>
<comment type="caution">
    <text evidence="1">The sequence shown here is derived from an EMBL/GenBank/DDBJ whole genome shotgun (WGS) entry which is preliminary data.</text>
</comment>
<name>A0A0J7KBN8_LASNI</name>
<evidence type="ECO:0000313" key="2">
    <source>
        <dbReference type="Proteomes" id="UP000036403"/>
    </source>
</evidence>
<dbReference type="PaxDb" id="67767-A0A0J7KBN8"/>
<organism evidence="1 2">
    <name type="scientific">Lasius niger</name>
    <name type="common">Black garden ant</name>
    <dbReference type="NCBI Taxonomy" id="67767"/>
    <lineage>
        <taxon>Eukaryota</taxon>
        <taxon>Metazoa</taxon>
        <taxon>Ecdysozoa</taxon>
        <taxon>Arthropoda</taxon>
        <taxon>Hexapoda</taxon>
        <taxon>Insecta</taxon>
        <taxon>Pterygota</taxon>
        <taxon>Neoptera</taxon>
        <taxon>Endopterygota</taxon>
        <taxon>Hymenoptera</taxon>
        <taxon>Apocrita</taxon>
        <taxon>Aculeata</taxon>
        <taxon>Formicoidea</taxon>
        <taxon>Formicidae</taxon>
        <taxon>Formicinae</taxon>
        <taxon>Lasius</taxon>
        <taxon>Lasius</taxon>
    </lineage>
</organism>
<accession>A0A0J7KBN8</accession>
<dbReference type="AlphaFoldDB" id="A0A0J7KBN8"/>
<reference evidence="1 2" key="1">
    <citation type="submission" date="2015-04" db="EMBL/GenBank/DDBJ databases">
        <title>Lasius niger genome sequencing.</title>
        <authorList>
            <person name="Konorov E.A."/>
            <person name="Nikitin M.A."/>
            <person name="Kirill M.V."/>
            <person name="Chang P."/>
        </authorList>
    </citation>
    <scope>NUCLEOTIDE SEQUENCE [LARGE SCALE GENOMIC DNA]</scope>
    <source>
        <tissue evidence="1">Whole</tissue>
    </source>
</reference>
<protein>
    <recommendedName>
        <fullName evidence="3">Peptidase aspartic putative domain-containing protein</fullName>
    </recommendedName>
</protein>
<dbReference type="EMBL" id="LBMM01009941">
    <property type="protein sequence ID" value="KMQ87773.1"/>
    <property type="molecule type" value="Genomic_DNA"/>
</dbReference>